<feature type="region of interest" description="Disordered" evidence="1">
    <location>
        <begin position="71"/>
        <end position="101"/>
    </location>
</feature>
<protein>
    <submittedName>
        <fullName evidence="2">Uncharacterized protein</fullName>
    </submittedName>
</protein>
<proteinExistence type="predicted"/>
<dbReference type="Proteomes" id="UP001359485">
    <property type="component" value="Unassembled WGS sequence"/>
</dbReference>
<evidence type="ECO:0000256" key="1">
    <source>
        <dbReference type="SAM" id="MobiDB-lite"/>
    </source>
</evidence>
<dbReference type="EMBL" id="JAWJWF010000001">
    <property type="protein sequence ID" value="KAK6640221.1"/>
    <property type="molecule type" value="Genomic_DNA"/>
</dbReference>
<reference evidence="2 3" key="1">
    <citation type="submission" date="2023-09" db="EMBL/GenBank/DDBJ databases">
        <title>Genomes of two closely related lineages of the louse Polyplax serrata with different host specificities.</title>
        <authorList>
            <person name="Martinu J."/>
            <person name="Tarabai H."/>
            <person name="Stefka J."/>
            <person name="Hypsa V."/>
        </authorList>
    </citation>
    <scope>NUCLEOTIDE SEQUENCE [LARGE SCALE GENOMIC DNA]</scope>
    <source>
        <strain evidence="2">98ZLc_SE</strain>
    </source>
</reference>
<accession>A0ABR1BDP1</accession>
<comment type="caution">
    <text evidence="2">The sequence shown here is derived from an EMBL/GenBank/DDBJ whole genome shotgun (WGS) entry which is preliminary data.</text>
</comment>
<organism evidence="2 3">
    <name type="scientific">Polyplax serrata</name>
    <name type="common">Common mouse louse</name>
    <dbReference type="NCBI Taxonomy" id="468196"/>
    <lineage>
        <taxon>Eukaryota</taxon>
        <taxon>Metazoa</taxon>
        <taxon>Ecdysozoa</taxon>
        <taxon>Arthropoda</taxon>
        <taxon>Hexapoda</taxon>
        <taxon>Insecta</taxon>
        <taxon>Pterygota</taxon>
        <taxon>Neoptera</taxon>
        <taxon>Paraneoptera</taxon>
        <taxon>Psocodea</taxon>
        <taxon>Troctomorpha</taxon>
        <taxon>Phthiraptera</taxon>
        <taxon>Anoplura</taxon>
        <taxon>Polyplacidae</taxon>
        <taxon>Polyplax</taxon>
    </lineage>
</organism>
<feature type="compositionally biased region" description="Basic and acidic residues" evidence="1">
    <location>
        <begin position="85"/>
        <end position="101"/>
    </location>
</feature>
<name>A0ABR1BDP1_POLSC</name>
<evidence type="ECO:0000313" key="3">
    <source>
        <dbReference type="Proteomes" id="UP001359485"/>
    </source>
</evidence>
<evidence type="ECO:0000313" key="2">
    <source>
        <dbReference type="EMBL" id="KAK6640221.1"/>
    </source>
</evidence>
<keyword evidence="3" id="KW-1185">Reference proteome</keyword>
<sequence length="101" mass="11615">MLKKRKTRWRDENRLRVGGKAQRTGLKLKFSNAAQLLSQVEHSEPPPTYWSSLFVVLLQEKVSFPGFQNTMRTTNHTKHGSSRRAFVENKSTDVRNKAAMA</sequence>
<gene>
    <name evidence="2" type="ORF">RUM44_011907</name>
</gene>